<organism evidence="2">
    <name type="scientific">Salvia splendens</name>
    <name type="common">Scarlet sage</name>
    <dbReference type="NCBI Taxonomy" id="180675"/>
    <lineage>
        <taxon>Eukaryota</taxon>
        <taxon>Viridiplantae</taxon>
        <taxon>Streptophyta</taxon>
        <taxon>Embryophyta</taxon>
        <taxon>Tracheophyta</taxon>
        <taxon>Spermatophyta</taxon>
        <taxon>Magnoliopsida</taxon>
        <taxon>eudicotyledons</taxon>
        <taxon>Gunneridae</taxon>
        <taxon>Pentapetalae</taxon>
        <taxon>asterids</taxon>
        <taxon>lamiids</taxon>
        <taxon>Lamiales</taxon>
        <taxon>Lamiaceae</taxon>
        <taxon>Nepetoideae</taxon>
        <taxon>Mentheae</taxon>
        <taxon>Salviinae</taxon>
        <taxon>Salvia</taxon>
        <taxon>Salvia subgen. Calosphace</taxon>
        <taxon>core Calosphace</taxon>
    </lineage>
</organism>
<dbReference type="SUPFAM" id="SSF52058">
    <property type="entry name" value="L domain-like"/>
    <property type="match status" value="1"/>
</dbReference>
<dbReference type="InterPro" id="IPR032675">
    <property type="entry name" value="LRR_dom_sf"/>
</dbReference>
<name>A0A8X8X9L4_SALSN</name>
<reference evidence="2" key="1">
    <citation type="submission" date="2018-01" db="EMBL/GenBank/DDBJ databases">
        <authorList>
            <person name="Mao J.F."/>
        </authorList>
    </citation>
    <scope>NUCLEOTIDE SEQUENCE</scope>
    <source>
        <strain evidence="2">Huo1</strain>
        <tissue evidence="2">Leaf</tissue>
    </source>
</reference>
<dbReference type="AlphaFoldDB" id="A0A8X8X9L4"/>
<dbReference type="EMBL" id="PNBA02000010">
    <property type="protein sequence ID" value="KAG6409373.1"/>
    <property type="molecule type" value="Genomic_DNA"/>
</dbReference>
<evidence type="ECO:0000313" key="2">
    <source>
        <dbReference type="EMBL" id="KAG6409373.1"/>
    </source>
</evidence>
<dbReference type="PANTHER" id="PTHR15140:SF37">
    <property type="entry name" value="UBIQUITIN-LIKE DOMAIN-CONTAINING PROTEIN"/>
    <property type="match status" value="1"/>
</dbReference>
<evidence type="ECO:0000313" key="3">
    <source>
        <dbReference type="Proteomes" id="UP000298416"/>
    </source>
</evidence>
<proteinExistence type="predicted"/>
<dbReference type="Proteomes" id="UP000298416">
    <property type="component" value="Unassembled WGS sequence"/>
</dbReference>
<dbReference type="Gene3D" id="1.20.5.4130">
    <property type="match status" value="1"/>
</dbReference>
<reference evidence="2" key="2">
    <citation type="submission" date="2020-08" db="EMBL/GenBank/DDBJ databases">
        <title>Plant Genome Project.</title>
        <authorList>
            <person name="Zhang R.-G."/>
        </authorList>
    </citation>
    <scope>NUCLEOTIDE SEQUENCE</scope>
    <source>
        <strain evidence="2">Huo1</strain>
        <tissue evidence="2">Leaf</tissue>
    </source>
</reference>
<keyword evidence="3" id="KW-1185">Reference proteome</keyword>
<protein>
    <recommendedName>
        <fullName evidence="4">Disease resistance protein RPM1</fullName>
    </recommendedName>
</protein>
<comment type="caution">
    <text evidence="2">The sequence shown here is derived from an EMBL/GenBank/DDBJ whole genome shotgun (WGS) entry which is preliminary data.</text>
</comment>
<gene>
    <name evidence="2" type="ORF">SASPL_127412</name>
</gene>
<feature type="region of interest" description="Disordered" evidence="1">
    <location>
        <begin position="445"/>
        <end position="466"/>
    </location>
</feature>
<dbReference type="Gene3D" id="3.80.10.10">
    <property type="entry name" value="Ribonuclease Inhibitor"/>
    <property type="match status" value="1"/>
</dbReference>
<evidence type="ECO:0000256" key="1">
    <source>
        <dbReference type="SAM" id="MobiDB-lite"/>
    </source>
</evidence>
<feature type="compositionally biased region" description="Basic residues" evidence="1">
    <location>
        <begin position="445"/>
        <end position="454"/>
    </location>
</feature>
<sequence length="466" mass="53430">MAAYAALASLVQTTVNRNHSKSHFSTYAKEKIGSIHEYAVFLLTFLEYYPERASRWEGKLRDLAHEAEDIIEEFTWRLSFYGRVKISSFKFEEELRNVTEKFGLIAGDVMDERPAYSSLSLSSSSSSSSASSRVAVTGNGVAIGLKEDVMAIKDRLSICNLMNLQTLTILPTSLIAPTFYSWKRYWLSDCDPSSHLSLPLEIWRMPQLRHILLCQPYTLPHPPNDSNPPLENLHTLSYIKNLVWNENILKMIPNVKRLGLVYMTSTESHLNLLKHLDQLEKLKVHGYRGFSWQRQNPNFPSTLKKLTLVGGKLPWEDITRIIGSLPNLQMLKLRGHACWGETWETVDGGFPNLEYLLIEIFKLQHWITERSHLPRLKCLVLHSCPMLREIPEGIGQISTLELIEVDHHNISLVESAKQIKEDQESYGNYGLHVCVTHSHEIRRNSLHTSRKRARPSQYDAGSVEER</sequence>
<evidence type="ECO:0008006" key="4">
    <source>
        <dbReference type="Google" id="ProtNLM"/>
    </source>
</evidence>
<accession>A0A8X8X9L4</accession>
<dbReference type="PANTHER" id="PTHR15140">
    <property type="entry name" value="TUBULIN-SPECIFIC CHAPERONE E"/>
    <property type="match status" value="1"/>
</dbReference>